<evidence type="ECO:0000313" key="2">
    <source>
        <dbReference type="Proteomes" id="UP001432027"/>
    </source>
</evidence>
<proteinExistence type="predicted"/>
<dbReference type="AlphaFoldDB" id="A0AAV5U5P0"/>
<comment type="caution">
    <text evidence="1">The sequence shown here is derived from an EMBL/GenBank/DDBJ whole genome shotgun (WGS) entry which is preliminary data.</text>
</comment>
<sequence length="129" mass="14378">MRVEYGTLNQSYKMNLIDVHVIVLEGTHQRGRNCRILVHLMEGEVDLGDGEVRHIQNDCRTSQLILECAIIRDLTHSRPSEVEDVEGASHAKTDTFASILHFLLGTSDVSDLEDGSGWKDDRALVLGGH</sequence>
<organism evidence="1 2">
    <name type="scientific">Pristionchus entomophagus</name>
    <dbReference type="NCBI Taxonomy" id="358040"/>
    <lineage>
        <taxon>Eukaryota</taxon>
        <taxon>Metazoa</taxon>
        <taxon>Ecdysozoa</taxon>
        <taxon>Nematoda</taxon>
        <taxon>Chromadorea</taxon>
        <taxon>Rhabditida</taxon>
        <taxon>Rhabditina</taxon>
        <taxon>Diplogasteromorpha</taxon>
        <taxon>Diplogasteroidea</taxon>
        <taxon>Neodiplogasteridae</taxon>
        <taxon>Pristionchus</taxon>
    </lineage>
</organism>
<accession>A0AAV5U5P0</accession>
<reference evidence="1" key="1">
    <citation type="submission" date="2023-10" db="EMBL/GenBank/DDBJ databases">
        <title>Genome assembly of Pristionchus species.</title>
        <authorList>
            <person name="Yoshida K."/>
            <person name="Sommer R.J."/>
        </authorList>
    </citation>
    <scope>NUCLEOTIDE SEQUENCE</scope>
    <source>
        <strain evidence="1">RS0144</strain>
    </source>
</reference>
<dbReference type="EMBL" id="BTSX01000005">
    <property type="protein sequence ID" value="GMT02150.1"/>
    <property type="molecule type" value="Genomic_DNA"/>
</dbReference>
<gene>
    <name evidence="1" type="ORF">PENTCL1PPCAC_24324</name>
</gene>
<feature type="non-terminal residue" evidence="1">
    <location>
        <position position="129"/>
    </location>
</feature>
<name>A0AAV5U5P0_9BILA</name>
<evidence type="ECO:0000313" key="1">
    <source>
        <dbReference type="EMBL" id="GMT02150.1"/>
    </source>
</evidence>
<keyword evidence="2" id="KW-1185">Reference proteome</keyword>
<protein>
    <recommendedName>
        <fullName evidence="3">Ribosomal protein</fullName>
    </recommendedName>
</protein>
<dbReference type="Proteomes" id="UP001432027">
    <property type="component" value="Unassembled WGS sequence"/>
</dbReference>
<evidence type="ECO:0008006" key="3">
    <source>
        <dbReference type="Google" id="ProtNLM"/>
    </source>
</evidence>